<dbReference type="SUPFAM" id="SSF53474">
    <property type="entry name" value="alpha/beta-Hydrolases"/>
    <property type="match status" value="1"/>
</dbReference>
<dbReference type="Gene3D" id="3.40.50.1820">
    <property type="entry name" value="alpha/beta hydrolase"/>
    <property type="match status" value="1"/>
</dbReference>
<comment type="caution">
    <text evidence="1">The sequence shown here is derived from an EMBL/GenBank/DDBJ whole genome shotgun (WGS) entry which is preliminary data.</text>
</comment>
<evidence type="ECO:0000313" key="2">
    <source>
        <dbReference type="Proteomes" id="UP000178845"/>
    </source>
</evidence>
<proteinExistence type="predicted"/>
<dbReference type="Proteomes" id="UP000178845">
    <property type="component" value="Unassembled WGS sequence"/>
</dbReference>
<reference evidence="1 2" key="1">
    <citation type="journal article" date="2016" name="Nat. Commun.">
        <title>Thousands of microbial genomes shed light on interconnected biogeochemical processes in an aquifer system.</title>
        <authorList>
            <person name="Anantharaman K."/>
            <person name="Brown C.T."/>
            <person name="Hug L.A."/>
            <person name="Sharon I."/>
            <person name="Castelle C.J."/>
            <person name="Probst A.J."/>
            <person name="Thomas B.C."/>
            <person name="Singh A."/>
            <person name="Wilkins M.J."/>
            <person name="Karaoz U."/>
            <person name="Brodie E.L."/>
            <person name="Williams K.H."/>
            <person name="Hubbard S.S."/>
            <person name="Banfield J.F."/>
        </authorList>
    </citation>
    <scope>NUCLEOTIDE SEQUENCE [LARGE SCALE GENOMIC DNA]</scope>
</reference>
<accession>A0A1F5HUX3</accession>
<organism evidence="1 2">
    <name type="scientific">Candidatus Curtissbacteria bacterium RIFCSPLOWO2_02_FULL_40_13b</name>
    <dbReference type="NCBI Taxonomy" id="1797733"/>
    <lineage>
        <taxon>Bacteria</taxon>
        <taxon>Candidatus Curtissiibacteriota</taxon>
    </lineage>
</organism>
<evidence type="ECO:0008006" key="3">
    <source>
        <dbReference type="Google" id="ProtNLM"/>
    </source>
</evidence>
<protein>
    <recommendedName>
        <fullName evidence="3">AB hydrolase-1 domain-containing protein</fullName>
    </recommendedName>
</protein>
<dbReference type="AlphaFoldDB" id="A0A1F5HUX3"/>
<dbReference type="EMBL" id="MFBW01000031">
    <property type="protein sequence ID" value="OGE07785.1"/>
    <property type="molecule type" value="Genomic_DNA"/>
</dbReference>
<name>A0A1F5HUX3_9BACT</name>
<gene>
    <name evidence="1" type="ORF">A3I53_02190</name>
</gene>
<dbReference type="InterPro" id="IPR029058">
    <property type="entry name" value="AB_hydrolase_fold"/>
</dbReference>
<evidence type="ECO:0000313" key="1">
    <source>
        <dbReference type="EMBL" id="OGE07785.1"/>
    </source>
</evidence>
<sequence>MENSETPSSATFPKETIRRVAGDLEVIDLVPETLKDEVPIIIIPGWGETPATHKDTLNTIANLGRRAIAIKIPRLGGVKPEGDYSEAEYTKAMALVDTLNKKEIKTTDIIAHSEGALSAIIAAEIFTRQLQPQRIRNIVFVEPVGLIGKDRLRNLIGRWGSMIAKDTIRFFTNSRKKNMSRAFTEAAQYVSSNPIRTLAEARVISASDIYESLSHLEKNGIGVSVIHAVNDTLFPMEKVLETARGKGGLDTIGFYSVKGDHREISVHPEKYTALAVNALEDLARKA</sequence>